<dbReference type="STRING" id="158190.SpiGrapes_0705"/>
<name>G8QYI3_SPHPG</name>
<protein>
    <submittedName>
        <fullName evidence="10">Exodeoxyribonuclease III</fullName>
    </submittedName>
</protein>
<dbReference type="KEGG" id="sgp:SpiGrapes_0705"/>
<dbReference type="InterPro" id="IPR020848">
    <property type="entry name" value="AP_endonuclease_F1_CS"/>
</dbReference>
<feature type="binding site" evidence="7">
    <location>
        <position position="165"/>
    </location>
    <ligand>
        <name>Mg(2+)</name>
        <dbReference type="ChEBI" id="CHEBI:18420"/>
        <label>1</label>
    </ligand>
</feature>
<proteinExistence type="inferred from homology"/>
<accession>G8QYI3</accession>
<feature type="site" description="Interaction with DNA substrate" evidence="8">
    <location>
        <position position="263"/>
    </location>
</feature>
<dbReference type="GO" id="GO:0008081">
    <property type="term" value="F:phosphoric diester hydrolase activity"/>
    <property type="evidence" value="ECO:0007669"/>
    <property type="project" value="TreeGrafter"/>
</dbReference>
<comment type="cofactor">
    <cofactor evidence="1">
        <name>Mn(2+)</name>
        <dbReference type="ChEBI" id="CHEBI:29035"/>
    </cofactor>
</comment>
<comment type="cofactor">
    <cofactor evidence="7">
        <name>Mg(2+)</name>
        <dbReference type="ChEBI" id="CHEBI:18420"/>
    </cofactor>
    <cofactor evidence="7">
        <name>Mn(2+)</name>
        <dbReference type="ChEBI" id="CHEBI:29035"/>
    </cofactor>
    <text evidence="7">Probably binds two magnesium or manganese ions per subunit.</text>
</comment>
<feature type="binding site" evidence="7">
    <location>
        <position position="167"/>
    </location>
    <ligand>
        <name>Mg(2+)</name>
        <dbReference type="ChEBI" id="CHEBI:18420"/>
        <label>1</label>
    </ligand>
</feature>
<dbReference type="PROSITE" id="PS51435">
    <property type="entry name" value="AP_NUCLEASE_F1_4"/>
    <property type="match status" value="1"/>
</dbReference>
<feature type="active site" description="Proton acceptor" evidence="6">
    <location>
        <position position="263"/>
    </location>
</feature>
<feature type="site" description="Transition state stabilizer" evidence="8">
    <location>
        <position position="167"/>
    </location>
</feature>
<evidence type="ECO:0000313" key="10">
    <source>
        <dbReference type="EMBL" id="AEV28546.1"/>
    </source>
</evidence>
<feature type="binding site" evidence="7">
    <location>
        <position position="263"/>
    </location>
    <ligand>
        <name>Mg(2+)</name>
        <dbReference type="ChEBI" id="CHEBI:18420"/>
        <label>1</label>
    </ligand>
</feature>
<evidence type="ECO:0000313" key="11">
    <source>
        <dbReference type="Proteomes" id="UP000005632"/>
    </source>
</evidence>
<dbReference type="NCBIfam" id="TIGR00195">
    <property type="entry name" value="exoDNase_III"/>
    <property type="match status" value="1"/>
</dbReference>
<dbReference type="Pfam" id="PF03372">
    <property type="entry name" value="Exo_endo_phos"/>
    <property type="match status" value="1"/>
</dbReference>
<keyword evidence="11" id="KW-1185">Reference proteome</keyword>
<dbReference type="EMBL" id="CP003155">
    <property type="protein sequence ID" value="AEV28546.1"/>
    <property type="molecule type" value="Genomic_DNA"/>
</dbReference>
<keyword evidence="3 7" id="KW-0479">Metal-binding</keyword>
<feature type="binding site" evidence="7">
    <location>
        <position position="29"/>
    </location>
    <ligand>
        <name>Mg(2+)</name>
        <dbReference type="ChEBI" id="CHEBI:18420"/>
        <label>1</label>
    </ligand>
</feature>
<feature type="active site" description="Proton donor/acceptor" evidence="6">
    <location>
        <position position="165"/>
    </location>
</feature>
<evidence type="ECO:0000256" key="7">
    <source>
        <dbReference type="PIRSR" id="PIRSR604808-2"/>
    </source>
</evidence>
<dbReference type="GO" id="GO:0006284">
    <property type="term" value="P:base-excision repair"/>
    <property type="evidence" value="ECO:0007669"/>
    <property type="project" value="TreeGrafter"/>
</dbReference>
<feature type="site" description="Important for catalytic activity" evidence="8">
    <location>
        <position position="237"/>
    </location>
</feature>
<dbReference type="PANTHER" id="PTHR22748:SF6">
    <property type="entry name" value="DNA-(APURINIC OR APYRIMIDINIC SITE) ENDONUCLEASE"/>
    <property type="match status" value="1"/>
</dbReference>
<dbReference type="HOGENOM" id="CLU_027539_1_3_12"/>
<evidence type="ECO:0000256" key="5">
    <source>
        <dbReference type="ARBA" id="ARBA00022842"/>
    </source>
</evidence>
<keyword evidence="4" id="KW-0378">Hydrolase</keyword>
<evidence type="ECO:0000256" key="4">
    <source>
        <dbReference type="ARBA" id="ARBA00022801"/>
    </source>
</evidence>
<dbReference type="GO" id="GO:0003677">
    <property type="term" value="F:DNA binding"/>
    <property type="evidence" value="ECO:0007669"/>
    <property type="project" value="InterPro"/>
</dbReference>
<dbReference type="Gene3D" id="3.60.10.10">
    <property type="entry name" value="Endonuclease/exonuclease/phosphatase"/>
    <property type="match status" value="1"/>
</dbReference>
<feature type="domain" description="Endonuclease/exonuclease/phosphatase" evidence="9">
    <location>
        <begin position="26"/>
        <end position="263"/>
    </location>
</feature>
<dbReference type="AlphaFoldDB" id="G8QYI3"/>
<dbReference type="SUPFAM" id="SSF56219">
    <property type="entry name" value="DNase I-like"/>
    <property type="match status" value="1"/>
</dbReference>
<dbReference type="eggNOG" id="COG0708">
    <property type="taxonomic scope" value="Bacteria"/>
</dbReference>
<gene>
    <name evidence="10" type="ordered locus">SpiGrapes_0705</name>
</gene>
<evidence type="ECO:0000256" key="6">
    <source>
        <dbReference type="PIRSR" id="PIRSR604808-1"/>
    </source>
</evidence>
<dbReference type="GO" id="GO:0003906">
    <property type="term" value="F:DNA-(apurinic or apyrimidinic site) endonuclease activity"/>
    <property type="evidence" value="ECO:0007669"/>
    <property type="project" value="TreeGrafter"/>
</dbReference>
<dbReference type="CDD" id="cd09087">
    <property type="entry name" value="Ape1-like_AP-endo"/>
    <property type="match status" value="1"/>
</dbReference>
<keyword evidence="7" id="KW-0464">Manganese</keyword>
<organism evidence="10 11">
    <name type="scientific">Sphaerochaeta pleomorpha (strain ATCC BAA-1885 / DSM 22778 / Grapes)</name>
    <dbReference type="NCBI Taxonomy" id="158190"/>
    <lineage>
        <taxon>Bacteria</taxon>
        <taxon>Pseudomonadati</taxon>
        <taxon>Spirochaetota</taxon>
        <taxon>Spirochaetia</taxon>
        <taxon>Spirochaetales</taxon>
        <taxon>Sphaerochaetaceae</taxon>
        <taxon>Sphaerochaeta</taxon>
    </lineage>
</organism>
<evidence type="ECO:0000256" key="2">
    <source>
        <dbReference type="ARBA" id="ARBA00007092"/>
    </source>
</evidence>
<evidence type="ECO:0000259" key="9">
    <source>
        <dbReference type="Pfam" id="PF03372"/>
    </source>
</evidence>
<sequence length="271" mass="31242">MARGSTFGSKERIDLPNVGELPVKLISWNVNGLRACQKKGFEEYLSRADADIFCLQETKLQEDQIALDKLSYHTFWSFAEKKGYSGTALFSKIQPISVSREIGHPLDSEGRTVTAEFEDYFVICCYTPNSQEKLARIELRMDWDAAFRKYVSDLDKKKPVLICGDLNVAHNPIDLKNPKQNEQNAGYSIQERQGFSTLLASGFTDSFRYLYPDKTDAYSWWSYRFHAREKNIGWRIDYWLASKRFEQHIKDSIIEDQVLGSDHAPVVLVLE</sequence>
<dbReference type="InterPro" id="IPR036691">
    <property type="entry name" value="Endo/exonu/phosph_ase_sf"/>
</dbReference>
<dbReference type="PROSITE" id="PS00726">
    <property type="entry name" value="AP_NUCLEASE_F1_1"/>
    <property type="match status" value="1"/>
</dbReference>
<dbReference type="GO" id="GO:0008311">
    <property type="term" value="F:double-stranded DNA 3'-5' DNA exonuclease activity"/>
    <property type="evidence" value="ECO:0007669"/>
    <property type="project" value="TreeGrafter"/>
</dbReference>
<dbReference type="PANTHER" id="PTHR22748">
    <property type="entry name" value="AP ENDONUCLEASE"/>
    <property type="match status" value="1"/>
</dbReference>
<evidence type="ECO:0000256" key="8">
    <source>
        <dbReference type="PIRSR" id="PIRSR604808-3"/>
    </source>
</evidence>
<dbReference type="Proteomes" id="UP000005632">
    <property type="component" value="Chromosome"/>
</dbReference>
<feature type="binding site" evidence="7">
    <location>
        <position position="262"/>
    </location>
    <ligand>
        <name>Mg(2+)</name>
        <dbReference type="ChEBI" id="CHEBI:18420"/>
        <label>1</label>
    </ligand>
</feature>
<dbReference type="InterPro" id="IPR004808">
    <property type="entry name" value="AP_endonuc_1"/>
</dbReference>
<comment type="similarity">
    <text evidence="2">Belongs to the DNA repair enzymes AP/ExoA family.</text>
</comment>
<dbReference type="NCBIfam" id="TIGR00633">
    <property type="entry name" value="xth"/>
    <property type="match status" value="1"/>
</dbReference>
<feature type="active site" evidence="6">
    <location>
        <position position="126"/>
    </location>
</feature>
<keyword evidence="5 7" id="KW-0460">Magnesium</keyword>
<reference evidence="10 11" key="1">
    <citation type="submission" date="2011-11" db="EMBL/GenBank/DDBJ databases">
        <title>Complete sequence of Spirochaeta sp. grapes.</title>
        <authorList>
            <consortium name="US DOE Joint Genome Institute"/>
            <person name="Lucas S."/>
            <person name="Han J."/>
            <person name="Lapidus A."/>
            <person name="Cheng J.-F."/>
            <person name="Goodwin L."/>
            <person name="Pitluck S."/>
            <person name="Peters L."/>
            <person name="Ovchinnikova G."/>
            <person name="Munk A.C."/>
            <person name="Detter J.C."/>
            <person name="Han C."/>
            <person name="Tapia R."/>
            <person name="Land M."/>
            <person name="Hauser L."/>
            <person name="Kyrpides N."/>
            <person name="Ivanova N."/>
            <person name="Pagani I."/>
            <person name="Ritalahtilisa K."/>
            <person name="Loeffler F."/>
            <person name="Woyke T."/>
        </authorList>
    </citation>
    <scope>NUCLEOTIDE SEQUENCE [LARGE SCALE GENOMIC DNA]</scope>
    <source>
        <strain evidence="11">ATCC BAA-1885 / DSM 22778 / Grapes</strain>
    </source>
</reference>
<dbReference type="PROSITE" id="PS00728">
    <property type="entry name" value="AP_NUCLEASE_F1_3"/>
    <property type="match status" value="1"/>
</dbReference>
<dbReference type="InterPro" id="IPR005135">
    <property type="entry name" value="Endo/exonuclease/phosphatase"/>
</dbReference>
<dbReference type="InterPro" id="IPR020847">
    <property type="entry name" value="AP_endonuclease_F1_BS"/>
</dbReference>
<dbReference type="GO" id="GO:0046872">
    <property type="term" value="F:metal ion binding"/>
    <property type="evidence" value="ECO:0007669"/>
    <property type="project" value="UniProtKB-KW"/>
</dbReference>
<feature type="binding site" evidence="7">
    <location>
        <position position="57"/>
    </location>
    <ligand>
        <name>Mg(2+)</name>
        <dbReference type="ChEBI" id="CHEBI:18420"/>
        <label>1</label>
    </ligand>
</feature>
<evidence type="ECO:0000256" key="1">
    <source>
        <dbReference type="ARBA" id="ARBA00001936"/>
    </source>
</evidence>
<evidence type="ECO:0000256" key="3">
    <source>
        <dbReference type="ARBA" id="ARBA00022723"/>
    </source>
</evidence>